<sequence>MGRLGPLTSQALGRSPYDDVVEGTGQDDPHEPERQYDEKGRVINPETRQRTKNVIRAHNEVMEVIGVAEPENSSDSLELVMARDHQAYESGAGRNLLNIGRTLGVLGIWGVHGVRQRIMLYRPYSNVEFKRLWEYERERRSLNQLMLVGLPSFVVMHVIHWTRLSVDWVLDKPLLRVALGWCQFHLHLFLTMQRLGLIPSSKWLPGPKFFIPFTEKSPLPAPPPIDKLSAASIGGWISHLAVNMAPYAAFFLCGRIWNYVHINLWPHVHAQLPKPSKNEHYVLRPLPIEPRRTIEEDEWHTVPESPTLGDADHEIRHGRSPERDVPTLQALEGQGANTDNGIPFGAIRRQSTFSSRGGDQDYGTDEEDADMVNPTLISFDVDTSESNEQPAGVWSAELRPSFAGEGRQPPPDQPVYMVNPLTNLPAVLATDILTNFVTYILCAPFDTLATRATARAFARRRGLPTANMYQMSLLDGLCWRNFGNIFGIEIIRLLISGELWALTSIVSQWLHVSEDEWKEFHKEEQEQKERDEALARLEQAVDMLEGEVAAEHAAAEAHLQTPDQ</sequence>
<evidence type="ECO:0000256" key="1">
    <source>
        <dbReference type="SAM" id="Coils"/>
    </source>
</evidence>
<feature type="compositionally biased region" description="Basic and acidic residues" evidence="2">
    <location>
        <begin position="27"/>
        <end position="41"/>
    </location>
</feature>
<keyword evidence="4" id="KW-1185">Reference proteome</keyword>
<feature type="region of interest" description="Disordered" evidence="2">
    <location>
        <begin position="349"/>
        <end position="368"/>
    </location>
</feature>
<protein>
    <submittedName>
        <fullName evidence="3">Uncharacterized protein</fullName>
    </submittedName>
</protein>
<dbReference type="GeneID" id="70131287"/>
<dbReference type="EMBL" id="JAGPXC010000003">
    <property type="protein sequence ID" value="KAH6655072.1"/>
    <property type="molecule type" value="Genomic_DNA"/>
</dbReference>
<name>A0A9P8ZYE5_9PEZI</name>
<evidence type="ECO:0000313" key="3">
    <source>
        <dbReference type="EMBL" id="KAH6655072.1"/>
    </source>
</evidence>
<evidence type="ECO:0000256" key="2">
    <source>
        <dbReference type="SAM" id="MobiDB-lite"/>
    </source>
</evidence>
<accession>A0A9P8ZYE5</accession>
<dbReference type="RefSeq" id="XP_045959337.1">
    <property type="nucleotide sequence ID" value="XM_046102395.1"/>
</dbReference>
<dbReference type="OrthoDB" id="5383784at2759"/>
<dbReference type="Proteomes" id="UP000758603">
    <property type="component" value="Unassembled WGS sequence"/>
</dbReference>
<reference evidence="3" key="1">
    <citation type="journal article" date="2021" name="Nat. Commun.">
        <title>Genetic determinants of endophytism in the Arabidopsis root mycobiome.</title>
        <authorList>
            <person name="Mesny F."/>
            <person name="Miyauchi S."/>
            <person name="Thiergart T."/>
            <person name="Pickel B."/>
            <person name="Atanasova L."/>
            <person name="Karlsson M."/>
            <person name="Huettel B."/>
            <person name="Barry K.W."/>
            <person name="Haridas S."/>
            <person name="Chen C."/>
            <person name="Bauer D."/>
            <person name="Andreopoulos W."/>
            <person name="Pangilinan J."/>
            <person name="LaButti K."/>
            <person name="Riley R."/>
            <person name="Lipzen A."/>
            <person name="Clum A."/>
            <person name="Drula E."/>
            <person name="Henrissat B."/>
            <person name="Kohler A."/>
            <person name="Grigoriev I.V."/>
            <person name="Martin F.M."/>
            <person name="Hacquard S."/>
        </authorList>
    </citation>
    <scope>NUCLEOTIDE SEQUENCE</scope>
    <source>
        <strain evidence="3">MPI-SDFR-AT-0073</strain>
    </source>
</reference>
<dbReference type="AlphaFoldDB" id="A0A9P8ZYE5"/>
<proteinExistence type="predicted"/>
<feature type="region of interest" description="Disordered" evidence="2">
    <location>
        <begin position="1"/>
        <end position="42"/>
    </location>
</feature>
<feature type="region of interest" description="Disordered" evidence="2">
    <location>
        <begin position="297"/>
        <end position="327"/>
    </location>
</feature>
<gene>
    <name evidence="3" type="ORF">BKA67DRAFT_559411</name>
</gene>
<evidence type="ECO:0000313" key="4">
    <source>
        <dbReference type="Proteomes" id="UP000758603"/>
    </source>
</evidence>
<keyword evidence="1" id="KW-0175">Coiled coil</keyword>
<comment type="caution">
    <text evidence="3">The sequence shown here is derived from an EMBL/GenBank/DDBJ whole genome shotgun (WGS) entry which is preliminary data.</text>
</comment>
<organism evidence="3 4">
    <name type="scientific">Truncatella angustata</name>
    <dbReference type="NCBI Taxonomy" id="152316"/>
    <lineage>
        <taxon>Eukaryota</taxon>
        <taxon>Fungi</taxon>
        <taxon>Dikarya</taxon>
        <taxon>Ascomycota</taxon>
        <taxon>Pezizomycotina</taxon>
        <taxon>Sordariomycetes</taxon>
        <taxon>Xylariomycetidae</taxon>
        <taxon>Amphisphaeriales</taxon>
        <taxon>Sporocadaceae</taxon>
        <taxon>Truncatella</taxon>
    </lineage>
</organism>
<feature type="coiled-coil region" evidence="1">
    <location>
        <begin position="523"/>
        <end position="554"/>
    </location>
</feature>
<feature type="compositionally biased region" description="Basic and acidic residues" evidence="2">
    <location>
        <begin position="310"/>
        <end position="325"/>
    </location>
</feature>